<dbReference type="Pfam" id="PF08937">
    <property type="entry name" value="ThsB_TIR"/>
    <property type="match status" value="1"/>
</dbReference>
<sequence length="163" mass="18336">MVRRCFYSFHYAEDSWRVSTVKQIGAIEGQPLVRGNQWEEIERRGEAAIRNWIDENLKGRSCLIVLVGRVTAGRKWVKYEIEKAWNEGKGVLGVRIHNLKNQNGATSAAGANPFASYNVNGAPLTNWAKVYDPAGATSQEVYNTIANNIEKWVEEAIRLRGTV</sequence>
<dbReference type="Proteomes" id="UP001589858">
    <property type="component" value="Unassembled WGS sequence"/>
</dbReference>
<reference evidence="2 3" key="1">
    <citation type="submission" date="2024-09" db="EMBL/GenBank/DDBJ databases">
        <authorList>
            <person name="Sun Q."/>
            <person name="Mori K."/>
        </authorList>
    </citation>
    <scope>NUCLEOTIDE SEQUENCE [LARGE SCALE GENOMIC DNA]</scope>
    <source>
        <strain evidence="2 3">CICC 11035S</strain>
    </source>
</reference>
<gene>
    <name evidence="2" type="ORF">ACFFF8_05390</name>
</gene>
<organism evidence="2 3">
    <name type="scientific">Novosphingobium clariflavum</name>
    <dbReference type="NCBI Taxonomy" id="2029884"/>
    <lineage>
        <taxon>Bacteria</taxon>
        <taxon>Pseudomonadati</taxon>
        <taxon>Pseudomonadota</taxon>
        <taxon>Alphaproteobacteria</taxon>
        <taxon>Sphingomonadales</taxon>
        <taxon>Sphingomonadaceae</taxon>
        <taxon>Novosphingobium</taxon>
    </lineage>
</organism>
<dbReference type="Gene3D" id="3.40.50.9200">
    <property type="entry name" value="Hypothetical protein MTH538"/>
    <property type="match status" value="1"/>
</dbReference>
<protein>
    <submittedName>
        <fullName evidence="2">TIR domain-containing protein</fullName>
    </submittedName>
</protein>
<dbReference type="SUPFAM" id="SSF52206">
    <property type="entry name" value="Hypothetical protein MTH538"/>
    <property type="match status" value="1"/>
</dbReference>
<dbReference type="InterPro" id="IPR036490">
    <property type="entry name" value="ThsB_TIR-like_sf"/>
</dbReference>
<keyword evidence="3" id="KW-1185">Reference proteome</keyword>
<accession>A0ABV6S454</accession>
<feature type="domain" description="Thoeris protein ThsB TIR-like" evidence="1">
    <location>
        <begin position="6"/>
        <end position="100"/>
    </location>
</feature>
<dbReference type="EMBL" id="JBHLTM010000025">
    <property type="protein sequence ID" value="MFC0684019.1"/>
    <property type="molecule type" value="Genomic_DNA"/>
</dbReference>
<evidence type="ECO:0000313" key="3">
    <source>
        <dbReference type="Proteomes" id="UP001589858"/>
    </source>
</evidence>
<dbReference type="InterPro" id="IPR015032">
    <property type="entry name" value="ThsB__TIR-like_domain"/>
</dbReference>
<dbReference type="RefSeq" id="WP_267225065.1">
    <property type="nucleotide sequence ID" value="NZ_JAPCWC010000056.1"/>
</dbReference>
<comment type="caution">
    <text evidence="2">The sequence shown here is derived from an EMBL/GenBank/DDBJ whole genome shotgun (WGS) entry which is preliminary data.</text>
</comment>
<name>A0ABV6S454_9SPHN</name>
<evidence type="ECO:0000259" key="1">
    <source>
        <dbReference type="Pfam" id="PF08937"/>
    </source>
</evidence>
<proteinExistence type="predicted"/>
<evidence type="ECO:0000313" key="2">
    <source>
        <dbReference type="EMBL" id="MFC0684019.1"/>
    </source>
</evidence>